<name>V5WHI2_9SPIO</name>
<dbReference type="Pfam" id="PF08445">
    <property type="entry name" value="FR47"/>
    <property type="match status" value="1"/>
</dbReference>
<reference evidence="4 5" key="1">
    <citation type="journal article" date="2015" name="Stand. Genomic Sci.">
        <title>Complete genome sequence and description of Salinispira pacifica gen. nov., sp. nov., a novel spirochaete isolated form a hypersaline microbial mat.</title>
        <authorList>
            <person name="Ben Hania W."/>
            <person name="Joseph M."/>
            <person name="Schumann P."/>
            <person name="Bunk B."/>
            <person name="Fiebig A."/>
            <person name="Sproer C."/>
            <person name="Klenk H.P."/>
            <person name="Fardeau M.L."/>
            <person name="Spring S."/>
        </authorList>
    </citation>
    <scope>NUCLEOTIDE SEQUENCE [LARGE SCALE GENOMIC DNA]</scope>
    <source>
        <strain evidence="4 5">L21-RPul-D2</strain>
    </source>
</reference>
<sequence>MPWFQAQPAHEAALEDFLIPREMYSASLTSRLKTDPNALLRMLGGKPGSRITIPKGGRAVFLETPDPDDPGSQVRACIYIEKGGMAFPLFSQEYFQDSRIPVDPLPSVFFRDYLPGIFSAMGMQSDLKEFLELTRLKPMHRETYTMMYRDASRQGHHLEYRRDWSIQRGSPRDGKILMPLQLGYEEEEVVIPGKRVNPRVAFHTLMKSLEDQRLIYVISGGIPAGKAQTNARGITVEQIGGVYTAPAWRSRGVGAQLVERLSREIIREGKGVSLFVKTSNLPARRLYEKCGFLPCCSFGIFYFS</sequence>
<evidence type="ECO:0000313" key="4">
    <source>
        <dbReference type="EMBL" id="AHC14626.1"/>
    </source>
</evidence>
<dbReference type="InterPro" id="IPR050680">
    <property type="entry name" value="YpeA/RimI_acetyltransf"/>
</dbReference>
<dbReference type="AlphaFoldDB" id="V5WHI2"/>
<keyword evidence="5" id="KW-1185">Reference proteome</keyword>
<protein>
    <submittedName>
        <fullName evidence="4">Acetyltransferase, GNAT family</fullName>
    </submittedName>
</protein>
<dbReference type="eggNOG" id="COG3393">
    <property type="taxonomic scope" value="Bacteria"/>
</dbReference>
<feature type="domain" description="N-acetyltransferase" evidence="3">
    <location>
        <begin position="146"/>
        <end position="304"/>
    </location>
</feature>
<dbReference type="InterPro" id="IPR016181">
    <property type="entry name" value="Acyl_CoA_acyltransferase"/>
</dbReference>
<dbReference type="GO" id="GO:0016747">
    <property type="term" value="F:acyltransferase activity, transferring groups other than amino-acyl groups"/>
    <property type="evidence" value="ECO:0007669"/>
    <property type="project" value="InterPro"/>
</dbReference>
<gene>
    <name evidence="4" type="ORF">L21SP2_1225</name>
</gene>
<dbReference type="InterPro" id="IPR013653">
    <property type="entry name" value="GCN5-like_dom"/>
</dbReference>
<keyword evidence="2" id="KW-0012">Acyltransferase</keyword>
<accession>V5WHI2</accession>
<dbReference type="Gene3D" id="3.40.630.30">
    <property type="match status" value="1"/>
</dbReference>
<evidence type="ECO:0000256" key="2">
    <source>
        <dbReference type="ARBA" id="ARBA00023315"/>
    </source>
</evidence>
<dbReference type="HOGENOM" id="CLU_076898_0_0_12"/>
<dbReference type="KEGG" id="slr:L21SP2_1225"/>
<dbReference type="RefSeq" id="WP_024267550.1">
    <property type="nucleotide sequence ID" value="NC_023035.1"/>
</dbReference>
<dbReference type="STRING" id="1307761.L21SP2_1225"/>
<proteinExistence type="predicted"/>
<dbReference type="Proteomes" id="UP000018680">
    <property type="component" value="Chromosome"/>
</dbReference>
<dbReference type="PROSITE" id="PS51186">
    <property type="entry name" value="GNAT"/>
    <property type="match status" value="1"/>
</dbReference>
<dbReference type="SUPFAM" id="SSF55729">
    <property type="entry name" value="Acyl-CoA N-acyltransferases (Nat)"/>
    <property type="match status" value="1"/>
</dbReference>
<evidence type="ECO:0000259" key="3">
    <source>
        <dbReference type="PROSITE" id="PS51186"/>
    </source>
</evidence>
<keyword evidence="1 4" id="KW-0808">Transferase</keyword>
<dbReference type="OrthoDB" id="9796919at2"/>
<evidence type="ECO:0000256" key="1">
    <source>
        <dbReference type="ARBA" id="ARBA00022679"/>
    </source>
</evidence>
<evidence type="ECO:0000313" key="5">
    <source>
        <dbReference type="Proteomes" id="UP000018680"/>
    </source>
</evidence>
<dbReference type="InterPro" id="IPR000182">
    <property type="entry name" value="GNAT_dom"/>
</dbReference>
<organism evidence="4 5">
    <name type="scientific">Salinispira pacifica</name>
    <dbReference type="NCBI Taxonomy" id="1307761"/>
    <lineage>
        <taxon>Bacteria</taxon>
        <taxon>Pseudomonadati</taxon>
        <taxon>Spirochaetota</taxon>
        <taxon>Spirochaetia</taxon>
        <taxon>Spirochaetales</taxon>
        <taxon>Spirochaetaceae</taxon>
        <taxon>Salinispira</taxon>
    </lineage>
</organism>
<dbReference type="PANTHER" id="PTHR43420">
    <property type="entry name" value="ACETYLTRANSFERASE"/>
    <property type="match status" value="1"/>
</dbReference>
<dbReference type="EMBL" id="CP006939">
    <property type="protein sequence ID" value="AHC14626.1"/>
    <property type="molecule type" value="Genomic_DNA"/>
</dbReference>